<evidence type="ECO:0000256" key="2">
    <source>
        <dbReference type="SAM" id="MobiDB-lite"/>
    </source>
</evidence>
<dbReference type="STRING" id="1348612.A0A397IRU6"/>
<keyword evidence="4" id="KW-1185">Reference proteome</keyword>
<feature type="region of interest" description="Disordered" evidence="2">
    <location>
        <begin position="263"/>
        <end position="298"/>
    </location>
</feature>
<feature type="compositionally biased region" description="Low complexity" evidence="2">
    <location>
        <begin position="272"/>
        <end position="288"/>
    </location>
</feature>
<sequence length="318" mass="36415">MFGWLLYKAVCNFAGFLYPAYASFKAIKVNDTKSITPWLMYWIVMAFFSVAEAIIDKFIFWLPFYYEFKMLFVLWLIMPQTQGATFLYQSLVDPTLTRHEQEIDSALALAQEQATTTGAEWGRQGLATLQRVAVNGLSKGQHILNEQTRITELGPNGSSLQERSTSTIISKNGEQTKEQASLLSYIFSSYNKLSAFSSLIPDNNNLKNSILPEEIINASPRERQVYIQKQRKQLERMLKNLDDAQEDIYTRTEKSEIAYTNGKKESKKIKSNDNNSKNNSIRNIIPSNPDEEDNQQNKVKGVKNYLFSKASGVRNYIY</sequence>
<comment type="caution">
    <text evidence="3">The sequence shown here is derived from an EMBL/GenBank/DDBJ whole genome shotgun (WGS) entry which is preliminary data.</text>
</comment>
<evidence type="ECO:0000256" key="1">
    <source>
        <dbReference type="RuleBase" id="RU362006"/>
    </source>
</evidence>
<dbReference type="GO" id="GO:0071782">
    <property type="term" value="C:endoplasmic reticulum tubular network"/>
    <property type="evidence" value="ECO:0007669"/>
    <property type="project" value="TreeGrafter"/>
</dbReference>
<dbReference type="GO" id="GO:0016020">
    <property type="term" value="C:membrane"/>
    <property type="evidence" value="ECO:0007669"/>
    <property type="project" value="UniProtKB-SubCell"/>
</dbReference>
<gene>
    <name evidence="3" type="ORF">Glove_186g169</name>
</gene>
<comment type="subcellular location">
    <subcellularLocation>
        <location evidence="1">Membrane</location>
        <topology evidence="1">Multi-pass membrane protein</topology>
    </subcellularLocation>
</comment>
<dbReference type="GO" id="GO:0071786">
    <property type="term" value="P:endoplasmic reticulum tubular network organization"/>
    <property type="evidence" value="ECO:0007669"/>
    <property type="project" value="TreeGrafter"/>
</dbReference>
<dbReference type="Pfam" id="PF03134">
    <property type="entry name" value="TB2_DP1_HVA22"/>
    <property type="match status" value="1"/>
</dbReference>
<dbReference type="AlphaFoldDB" id="A0A397IRU6"/>
<comment type="similarity">
    <text evidence="1">Belongs to the DP1 family.</text>
</comment>
<evidence type="ECO:0000313" key="4">
    <source>
        <dbReference type="Proteomes" id="UP000266861"/>
    </source>
</evidence>
<dbReference type="EMBL" id="PQFF01000176">
    <property type="protein sequence ID" value="RHZ77028.1"/>
    <property type="molecule type" value="Genomic_DNA"/>
</dbReference>
<organism evidence="3 4">
    <name type="scientific">Diversispora epigaea</name>
    <dbReference type="NCBI Taxonomy" id="1348612"/>
    <lineage>
        <taxon>Eukaryota</taxon>
        <taxon>Fungi</taxon>
        <taxon>Fungi incertae sedis</taxon>
        <taxon>Mucoromycota</taxon>
        <taxon>Glomeromycotina</taxon>
        <taxon>Glomeromycetes</taxon>
        <taxon>Diversisporales</taxon>
        <taxon>Diversisporaceae</taxon>
        <taxon>Diversispora</taxon>
    </lineage>
</organism>
<name>A0A397IRU6_9GLOM</name>
<dbReference type="PANTHER" id="PTHR12300">
    <property type="entry name" value="HVA22-LIKE PROTEINS"/>
    <property type="match status" value="1"/>
</dbReference>
<dbReference type="PANTHER" id="PTHR12300:SF117">
    <property type="entry name" value="LP05237P-RELATED"/>
    <property type="match status" value="1"/>
</dbReference>
<dbReference type="Proteomes" id="UP000266861">
    <property type="component" value="Unassembled WGS sequence"/>
</dbReference>
<accession>A0A397IRU6</accession>
<reference evidence="3 4" key="1">
    <citation type="submission" date="2018-08" db="EMBL/GenBank/DDBJ databases">
        <title>Genome and evolution of the arbuscular mycorrhizal fungus Diversispora epigaea (formerly Glomus versiforme) and its bacterial endosymbionts.</title>
        <authorList>
            <person name="Sun X."/>
            <person name="Fei Z."/>
            <person name="Harrison M."/>
        </authorList>
    </citation>
    <scope>NUCLEOTIDE SEQUENCE [LARGE SCALE GENOMIC DNA]</scope>
    <source>
        <strain evidence="3 4">IT104</strain>
    </source>
</reference>
<protein>
    <recommendedName>
        <fullName evidence="1">Protein YOP1</fullName>
    </recommendedName>
</protein>
<evidence type="ECO:0000313" key="3">
    <source>
        <dbReference type="EMBL" id="RHZ77028.1"/>
    </source>
</evidence>
<proteinExistence type="inferred from homology"/>
<dbReference type="InterPro" id="IPR004345">
    <property type="entry name" value="TB2_DP1_HVA22"/>
</dbReference>
<dbReference type="OrthoDB" id="434647at2759"/>